<sequence>MTKPPVLIVEDSQAVTMLLKSFLEKLEYPDIHACDNGYTAVNEFKKLVKANTPPIVLLDFMLPDMDCRSVLTQMLDLHPAARVILETATEKEDEGIKELIRLGVYQYLEKPIRFERLKEVFETIEKEDFFFQKESEQLQMLENAEEEVKTKVKDRVDFILKSSKQVSLNLIEQMIGFSDETIHLHLNELEREGKIVNLGEKKEVACNKCDSVKTTQIFSCPSCNSPHFRLGKLIEHYNCGNVSEERTYQNDTCPSCNKEIKALGVDYRVLPNHYICNNCSDAFSELSSEYLCLKCENKFNLEDVNWQSSCNYRLAAV</sequence>
<protein>
    <submittedName>
        <fullName evidence="1">Response regulator</fullName>
    </submittedName>
</protein>
<name>A0AC60W020_9ARCH</name>
<dbReference type="Proteomes" id="UP000559653">
    <property type="component" value="Unassembled WGS sequence"/>
</dbReference>
<reference evidence="1 2" key="1">
    <citation type="journal article" date="2020" name="Appl. Environ. Microbiol.">
        <title>Genomic Characteristics of a Novel Species of Ammonia-Oxidizing Archaea from the Jiulong River Estuary.</title>
        <authorList>
            <person name="Zou D."/>
            <person name="Wan R."/>
            <person name="Han L."/>
            <person name="Xu M.N."/>
            <person name="Liu Y."/>
            <person name="Liu H."/>
            <person name="Kao S.J."/>
            <person name="Li M."/>
        </authorList>
    </citation>
    <scope>NUCLEOTIDE SEQUENCE [LARGE SCALE GENOMIC DNA]</scope>
    <source>
        <strain evidence="1">W1bin1</strain>
    </source>
</reference>
<dbReference type="EMBL" id="JACEMZ010000079">
    <property type="protein sequence ID" value="MBA4453139.1"/>
    <property type="molecule type" value="Genomic_DNA"/>
</dbReference>
<proteinExistence type="predicted"/>
<comment type="caution">
    <text evidence="1">The sequence shown here is derived from an EMBL/GenBank/DDBJ whole genome shotgun (WGS) entry which is preliminary data.</text>
</comment>
<accession>A0AC60W020</accession>
<gene>
    <name evidence="1" type="ORF">H2B03_08275</name>
</gene>
<evidence type="ECO:0000313" key="1">
    <source>
        <dbReference type="EMBL" id="MBA4453139.1"/>
    </source>
</evidence>
<evidence type="ECO:0000313" key="2">
    <source>
        <dbReference type="Proteomes" id="UP000559653"/>
    </source>
</evidence>
<organism evidence="1 2">
    <name type="scientific">Candidatus Nitrosomaritimum aestuariumsis</name>
    <dbReference type="NCBI Taxonomy" id="3342354"/>
    <lineage>
        <taxon>Archaea</taxon>
        <taxon>Nitrososphaerota</taxon>
        <taxon>Nitrososphaeria</taxon>
        <taxon>Nitrosopumilales</taxon>
        <taxon>Nitrosopumilaceae</taxon>
        <taxon>Candidatus Nitrosomaritimum</taxon>
    </lineage>
</organism>